<keyword evidence="5 8" id="KW-0812">Transmembrane</keyword>
<feature type="transmembrane region" description="Helical" evidence="8">
    <location>
        <begin position="292"/>
        <end position="310"/>
    </location>
</feature>
<keyword evidence="4 10" id="KW-0808">Transferase</keyword>
<dbReference type="PANTHER" id="PTHR33908:SF3">
    <property type="entry name" value="UNDECAPRENYL PHOSPHATE-ALPHA-4-AMINO-4-DEOXY-L-ARABINOSE ARABINOSYL TRANSFERASE"/>
    <property type="match status" value="1"/>
</dbReference>
<evidence type="ECO:0000313" key="10">
    <source>
        <dbReference type="EMBL" id="MBP3957672.1"/>
    </source>
</evidence>
<dbReference type="RefSeq" id="WP_210656954.1">
    <property type="nucleotide sequence ID" value="NZ_JAGKQQ010000001.1"/>
</dbReference>
<keyword evidence="6 8" id="KW-1133">Transmembrane helix</keyword>
<dbReference type="InterPro" id="IPR038731">
    <property type="entry name" value="RgtA/B/C-like"/>
</dbReference>
<feature type="domain" description="Glycosyltransferase RgtA/B/C/D-like" evidence="9">
    <location>
        <begin position="6"/>
        <end position="159"/>
    </location>
</feature>
<proteinExistence type="predicted"/>
<evidence type="ECO:0000313" key="11">
    <source>
        <dbReference type="Proteomes" id="UP000676565"/>
    </source>
</evidence>
<evidence type="ECO:0000256" key="1">
    <source>
        <dbReference type="ARBA" id="ARBA00004651"/>
    </source>
</evidence>
<comment type="subcellular location">
    <subcellularLocation>
        <location evidence="1">Cell membrane</location>
        <topology evidence="1">Multi-pass membrane protein</topology>
    </subcellularLocation>
</comment>
<keyword evidence="11" id="KW-1185">Reference proteome</keyword>
<protein>
    <submittedName>
        <fullName evidence="10">Glycosyltransferase family 39 protein</fullName>
        <ecNumber evidence="10">2.4.-.-</ecNumber>
    </submittedName>
</protein>
<evidence type="ECO:0000256" key="3">
    <source>
        <dbReference type="ARBA" id="ARBA00022676"/>
    </source>
</evidence>
<feature type="transmembrane region" description="Helical" evidence="8">
    <location>
        <begin position="146"/>
        <end position="168"/>
    </location>
</feature>
<evidence type="ECO:0000259" key="9">
    <source>
        <dbReference type="Pfam" id="PF13231"/>
    </source>
</evidence>
<feature type="transmembrane region" description="Helical" evidence="8">
    <location>
        <begin position="201"/>
        <end position="223"/>
    </location>
</feature>
<dbReference type="GO" id="GO:0016757">
    <property type="term" value="F:glycosyltransferase activity"/>
    <property type="evidence" value="ECO:0007669"/>
    <property type="project" value="UniProtKB-KW"/>
</dbReference>
<dbReference type="EMBL" id="JAGKQQ010000001">
    <property type="protein sequence ID" value="MBP3957672.1"/>
    <property type="molecule type" value="Genomic_DNA"/>
</dbReference>
<evidence type="ECO:0000256" key="8">
    <source>
        <dbReference type="SAM" id="Phobius"/>
    </source>
</evidence>
<feature type="transmembrane region" description="Helical" evidence="8">
    <location>
        <begin position="77"/>
        <end position="96"/>
    </location>
</feature>
<evidence type="ECO:0000256" key="2">
    <source>
        <dbReference type="ARBA" id="ARBA00022475"/>
    </source>
</evidence>
<evidence type="ECO:0000256" key="4">
    <source>
        <dbReference type="ARBA" id="ARBA00022679"/>
    </source>
</evidence>
<feature type="transmembrane region" description="Helical" evidence="8">
    <location>
        <begin position="267"/>
        <end position="285"/>
    </location>
</feature>
<feature type="transmembrane region" description="Helical" evidence="8">
    <location>
        <begin position="26"/>
        <end position="46"/>
    </location>
</feature>
<organism evidence="10 11">
    <name type="scientific">Gemmata palustris</name>
    <dbReference type="NCBI Taxonomy" id="2822762"/>
    <lineage>
        <taxon>Bacteria</taxon>
        <taxon>Pseudomonadati</taxon>
        <taxon>Planctomycetota</taxon>
        <taxon>Planctomycetia</taxon>
        <taxon>Gemmatales</taxon>
        <taxon>Gemmataceae</taxon>
        <taxon>Gemmata</taxon>
    </lineage>
</organism>
<name>A0ABS5BW92_9BACT</name>
<keyword evidence="2" id="KW-1003">Cell membrane</keyword>
<evidence type="ECO:0000256" key="7">
    <source>
        <dbReference type="ARBA" id="ARBA00023136"/>
    </source>
</evidence>
<evidence type="ECO:0000256" key="6">
    <source>
        <dbReference type="ARBA" id="ARBA00022989"/>
    </source>
</evidence>
<dbReference type="Proteomes" id="UP000676565">
    <property type="component" value="Unassembled WGS sequence"/>
</dbReference>
<dbReference type="Pfam" id="PF13231">
    <property type="entry name" value="PMT_2"/>
    <property type="match status" value="1"/>
</dbReference>
<feature type="transmembrane region" description="Helical" evidence="8">
    <location>
        <begin position="52"/>
        <end position="70"/>
    </location>
</feature>
<evidence type="ECO:0000256" key="5">
    <source>
        <dbReference type="ARBA" id="ARBA00022692"/>
    </source>
</evidence>
<comment type="caution">
    <text evidence="10">The sequence shown here is derived from an EMBL/GenBank/DDBJ whole genome shotgun (WGS) entry which is preliminary data.</text>
</comment>
<keyword evidence="7 8" id="KW-0472">Membrane</keyword>
<sequence>MRDRMPPGSYWAGWAWSRMFGLTEPAMRWFGVACVAAATSVVFSTARRAYGTGPAVAAGLVFASSPNVVVQAVEIRAYPLLILFSATVYYALVRLLTSPPAFRRRWLGALTGFGLAAAYTHFFGLVVSGGAFVSALFVFRRRGDRIGPVLIAAAIFAIAAAGLGPFVVASTGISSGAAGDPAATKLVGLVRLGYRLFSHSAIAVSWVAVGFSLAGAIVALACAAGTAADPRTRDVTVGLAVTVASGLAVVVAASVVQSWFNAAAAHYNTWALPGLAVLSGAGVGARNRLLRAAALIGVAAVLAANLYGSAQLACHGEQFAHGPHRPIANLIRTLGSEAVTVIYDDPLPGAADVSGAVYWPLLHEFGPGLKQYSHLAAGSERVREFDRPAVGGGTDPKSLGTGYILVIRAANASASDVRDHVRRGVQPFGPGPLAEAIAQSDRWRPTETLLIGGFVSAEVRVYRMAASSGR</sequence>
<reference evidence="10 11" key="1">
    <citation type="submission" date="2021-04" db="EMBL/GenBank/DDBJ databases">
        <authorList>
            <person name="Ivanova A."/>
        </authorList>
    </citation>
    <scope>NUCLEOTIDE SEQUENCE [LARGE SCALE GENOMIC DNA]</scope>
    <source>
        <strain evidence="10 11">G18</strain>
    </source>
</reference>
<feature type="transmembrane region" description="Helical" evidence="8">
    <location>
        <begin position="235"/>
        <end position="255"/>
    </location>
</feature>
<dbReference type="EC" id="2.4.-.-" evidence="10"/>
<gene>
    <name evidence="10" type="ORF">J8F10_20675</name>
</gene>
<dbReference type="InterPro" id="IPR050297">
    <property type="entry name" value="LipidA_mod_glycosyltrf_83"/>
</dbReference>
<keyword evidence="3 10" id="KW-0328">Glycosyltransferase</keyword>
<accession>A0ABS5BW92</accession>
<feature type="transmembrane region" description="Helical" evidence="8">
    <location>
        <begin position="116"/>
        <end position="139"/>
    </location>
</feature>
<dbReference type="PANTHER" id="PTHR33908">
    <property type="entry name" value="MANNOSYLTRANSFERASE YKCB-RELATED"/>
    <property type="match status" value="1"/>
</dbReference>